<reference evidence="3" key="1">
    <citation type="submission" date="2023-10" db="EMBL/GenBank/DDBJ databases">
        <title>Genome assembly of Pristionchus species.</title>
        <authorList>
            <person name="Yoshida K."/>
            <person name="Sommer R.J."/>
        </authorList>
    </citation>
    <scope>NUCLEOTIDE SEQUENCE</scope>
    <source>
        <strain evidence="3">RS5133</strain>
    </source>
</reference>
<dbReference type="InterPro" id="IPR009003">
    <property type="entry name" value="Peptidase_S1_PA"/>
</dbReference>
<evidence type="ECO:0000259" key="2">
    <source>
        <dbReference type="PROSITE" id="PS50240"/>
    </source>
</evidence>
<dbReference type="SUPFAM" id="SSF50494">
    <property type="entry name" value="Trypsin-like serine proteases"/>
    <property type="match status" value="1"/>
</dbReference>
<evidence type="ECO:0000256" key="1">
    <source>
        <dbReference type="ARBA" id="ARBA00023157"/>
    </source>
</evidence>
<dbReference type="InterPro" id="IPR001314">
    <property type="entry name" value="Peptidase_S1A"/>
</dbReference>
<dbReference type="Pfam" id="PF00089">
    <property type="entry name" value="Trypsin"/>
    <property type="match status" value="1"/>
</dbReference>
<dbReference type="SMART" id="SM00020">
    <property type="entry name" value="Tryp_SPc"/>
    <property type="match status" value="1"/>
</dbReference>
<evidence type="ECO:0000313" key="3">
    <source>
        <dbReference type="EMBL" id="GMT16869.1"/>
    </source>
</evidence>
<dbReference type="InterPro" id="IPR001254">
    <property type="entry name" value="Trypsin_dom"/>
</dbReference>
<keyword evidence="1" id="KW-1015">Disulfide bond</keyword>
<gene>
    <name evidence="3" type="ORF">PFISCL1PPCAC_8166</name>
</gene>
<name>A0AAV5VG67_9BILA</name>
<dbReference type="Gene3D" id="2.40.10.10">
    <property type="entry name" value="Trypsin-like serine proteases"/>
    <property type="match status" value="2"/>
</dbReference>
<dbReference type="AlphaFoldDB" id="A0AAV5VG67"/>
<dbReference type="EMBL" id="BTSY01000002">
    <property type="protein sequence ID" value="GMT16869.1"/>
    <property type="molecule type" value="Genomic_DNA"/>
</dbReference>
<dbReference type="PANTHER" id="PTHR24250">
    <property type="entry name" value="CHYMOTRYPSIN-RELATED"/>
    <property type="match status" value="1"/>
</dbReference>
<dbReference type="CDD" id="cd00190">
    <property type="entry name" value="Tryp_SPc"/>
    <property type="match status" value="1"/>
</dbReference>
<dbReference type="GO" id="GO:0006508">
    <property type="term" value="P:proteolysis"/>
    <property type="evidence" value="ECO:0007669"/>
    <property type="project" value="InterPro"/>
</dbReference>
<dbReference type="PRINTS" id="PR00722">
    <property type="entry name" value="CHYMOTRYPSIN"/>
</dbReference>
<sequence>ISDRWVVTSYAALKVLNNKDTTYRVQAGMLDHTNVTDSTEQFLSVQDIQFVNGFESDTHFNDIALLQLSKPLHFNQYVQPICLPDSDENAMKPGHNAWFTSWGSSTKRDMVSDDLRQAELFINDYEVCDNAVQWYNQNQHLCVGGVNGKSTCFNDMGGPLMRQNADGAWYLYGFSVSDKYTGTNCAHATVFTRATEFCWFYEEVAK</sequence>
<proteinExistence type="predicted"/>
<organism evidence="3 4">
    <name type="scientific">Pristionchus fissidentatus</name>
    <dbReference type="NCBI Taxonomy" id="1538716"/>
    <lineage>
        <taxon>Eukaryota</taxon>
        <taxon>Metazoa</taxon>
        <taxon>Ecdysozoa</taxon>
        <taxon>Nematoda</taxon>
        <taxon>Chromadorea</taxon>
        <taxon>Rhabditida</taxon>
        <taxon>Rhabditina</taxon>
        <taxon>Diplogasteromorpha</taxon>
        <taxon>Diplogasteroidea</taxon>
        <taxon>Neodiplogasteridae</taxon>
        <taxon>Pristionchus</taxon>
    </lineage>
</organism>
<evidence type="ECO:0000313" key="4">
    <source>
        <dbReference type="Proteomes" id="UP001432322"/>
    </source>
</evidence>
<feature type="non-terminal residue" evidence="3">
    <location>
        <position position="206"/>
    </location>
</feature>
<dbReference type="PANTHER" id="PTHR24250:SF27">
    <property type="entry name" value="ELASTASE 2 LIKE"/>
    <property type="match status" value="1"/>
</dbReference>
<comment type="caution">
    <text evidence="3">The sequence shown here is derived from an EMBL/GenBank/DDBJ whole genome shotgun (WGS) entry which is preliminary data.</text>
</comment>
<dbReference type="Proteomes" id="UP001432322">
    <property type="component" value="Unassembled WGS sequence"/>
</dbReference>
<dbReference type="GO" id="GO:0004252">
    <property type="term" value="F:serine-type endopeptidase activity"/>
    <property type="evidence" value="ECO:0007669"/>
    <property type="project" value="InterPro"/>
</dbReference>
<keyword evidence="4" id="KW-1185">Reference proteome</keyword>
<feature type="domain" description="Peptidase S1" evidence="2">
    <location>
        <begin position="1"/>
        <end position="206"/>
    </location>
</feature>
<feature type="non-terminal residue" evidence="3">
    <location>
        <position position="1"/>
    </location>
</feature>
<dbReference type="InterPro" id="IPR043504">
    <property type="entry name" value="Peptidase_S1_PA_chymotrypsin"/>
</dbReference>
<dbReference type="PROSITE" id="PS50240">
    <property type="entry name" value="TRYPSIN_DOM"/>
    <property type="match status" value="1"/>
</dbReference>
<accession>A0AAV5VG67</accession>
<protein>
    <recommendedName>
        <fullName evidence="2">Peptidase S1 domain-containing protein</fullName>
    </recommendedName>
</protein>